<feature type="transmembrane region" description="Helical" evidence="7">
    <location>
        <begin position="478"/>
        <end position="501"/>
    </location>
</feature>
<protein>
    <submittedName>
        <fullName evidence="9">Copper resistance protein D</fullName>
    </submittedName>
</protein>
<evidence type="ECO:0000313" key="10">
    <source>
        <dbReference type="Proteomes" id="UP001185069"/>
    </source>
</evidence>
<proteinExistence type="predicted"/>
<feature type="transmembrane region" description="Helical" evidence="7">
    <location>
        <begin position="109"/>
        <end position="137"/>
    </location>
</feature>
<evidence type="ECO:0000256" key="4">
    <source>
        <dbReference type="ARBA" id="ARBA00022989"/>
    </source>
</evidence>
<evidence type="ECO:0000256" key="3">
    <source>
        <dbReference type="ARBA" id="ARBA00022692"/>
    </source>
</evidence>
<keyword evidence="4 7" id="KW-1133">Transmembrane helix</keyword>
<dbReference type="EMBL" id="JAVDQF010000001">
    <property type="protein sequence ID" value="MDR6270001.1"/>
    <property type="molecule type" value="Genomic_DNA"/>
</dbReference>
<evidence type="ECO:0000256" key="6">
    <source>
        <dbReference type="SAM" id="MobiDB-lite"/>
    </source>
</evidence>
<dbReference type="PANTHER" id="PTHR34820:SF4">
    <property type="entry name" value="INNER MEMBRANE PROTEIN YEBZ"/>
    <property type="match status" value="1"/>
</dbReference>
<accession>A0ABU1JDN8</accession>
<evidence type="ECO:0000256" key="1">
    <source>
        <dbReference type="ARBA" id="ARBA00004651"/>
    </source>
</evidence>
<comment type="caution">
    <text evidence="9">The sequence shown here is derived from an EMBL/GenBank/DDBJ whole genome shotgun (WGS) entry which is preliminary data.</text>
</comment>
<feature type="transmembrane region" description="Helical" evidence="7">
    <location>
        <begin position="24"/>
        <end position="48"/>
    </location>
</feature>
<dbReference type="PANTHER" id="PTHR34820">
    <property type="entry name" value="INNER MEMBRANE PROTEIN YEBZ"/>
    <property type="match status" value="1"/>
</dbReference>
<evidence type="ECO:0000256" key="7">
    <source>
        <dbReference type="SAM" id="Phobius"/>
    </source>
</evidence>
<dbReference type="RefSeq" id="WP_309798758.1">
    <property type="nucleotide sequence ID" value="NZ_BAAAHY010000005.1"/>
</dbReference>
<feature type="region of interest" description="Disordered" evidence="6">
    <location>
        <begin position="699"/>
        <end position="730"/>
    </location>
</feature>
<feature type="transmembrane region" description="Helical" evidence="7">
    <location>
        <begin position="346"/>
        <end position="368"/>
    </location>
</feature>
<evidence type="ECO:0000259" key="8">
    <source>
        <dbReference type="Pfam" id="PF05425"/>
    </source>
</evidence>
<keyword evidence="10" id="KW-1185">Reference proteome</keyword>
<keyword evidence="5 7" id="KW-0472">Membrane</keyword>
<evidence type="ECO:0000256" key="5">
    <source>
        <dbReference type="ARBA" id="ARBA00023136"/>
    </source>
</evidence>
<comment type="subcellular location">
    <subcellularLocation>
        <location evidence="1">Cell membrane</location>
        <topology evidence="1">Multi-pass membrane protein</topology>
    </subcellularLocation>
</comment>
<sequence length="730" mass="77670">MPVAVARPNKSQDAAKPVPGIRNAWLLIAALALALGLTGALLFGGAAAARGLLDPGPLVRWGLPGALAVHNVAVAAVVGALIFAVVILPKDKIAKGRSSSSSNTEEHPAFARAMTLAAVAAVVWTFAAISVLILTYLDQSGLPVSASSDFTKGLVYFMTDIDSGRAWLAICIFAAVVSTLCFGVRALTGLGLTLVLALIGMVPQALIGHSASAADHEGAVNSLLLHIVGVALWFGGITALTFVSPKLSVPEALTGKVLKRFSALALFGFTVVFASGVVNASIRLTSWDALFNSAYGQLILIKTVATVLLGAIGFMHRQWIIPQLAGDQPAGSTKRPGRGTMSTKRVLWQLVAVELVIMAAVSGIAVGLSRSAPPQPTSYAPSTPPAEILSGYPLPPELTPIRWISEWRIDWLWLSFALGTAVAYFLAVRKIRRRGDSWPWLRTASWMVGMIALVYITSGGPSVYGRVLFSAHMVDHMALTMVAPIFMVLGAPVSLALKALQARGDGSRGIREWILVIVHSKFAAVVTHPLFVAVNFAGSIVLFYYSPLFGYALRDHVGHELMILHFTITGYLFVLSMIGIDPVPRRFPYPLRLIVLLATMAFHAFFGIAIMSSTTLLQASYFGNLGRDWGLSAIADQQMGGAIAWGIGEVPTVLIAIAVAVMWSRTDARESKRTDRAADRNNNADLNAYNDMFARLAKRDSGSPEARNDAPRKNTGNAGSGKSSGKTGEE</sequence>
<feature type="transmembrane region" description="Helical" evidence="7">
    <location>
        <begin position="68"/>
        <end position="88"/>
    </location>
</feature>
<feature type="transmembrane region" description="Helical" evidence="7">
    <location>
        <begin position="522"/>
        <end position="545"/>
    </location>
</feature>
<feature type="compositionally biased region" description="Basic and acidic residues" evidence="6">
    <location>
        <begin position="699"/>
        <end position="712"/>
    </location>
</feature>
<feature type="transmembrane region" description="Helical" evidence="7">
    <location>
        <begin position="411"/>
        <end position="428"/>
    </location>
</feature>
<dbReference type="InterPro" id="IPR019108">
    <property type="entry name" value="Caa3_assmbl_CtaG-rel"/>
</dbReference>
<reference evidence="9 10" key="1">
    <citation type="submission" date="2023-07" db="EMBL/GenBank/DDBJ databases">
        <title>Sequencing the genomes of 1000 actinobacteria strains.</title>
        <authorList>
            <person name="Klenk H.-P."/>
        </authorList>
    </citation>
    <scope>NUCLEOTIDE SEQUENCE [LARGE SCALE GENOMIC DNA]</scope>
    <source>
        <strain evidence="9 10">DSM 14555</strain>
    </source>
</reference>
<feature type="transmembrane region" description="Helical" evidence="7">
    <location>
        <begin position="642"/>
        <end position="663"/>
    </location>
</feature>
<organism evidence="9 10">
    <name type="scientific">Arthrobacter russicus</name>
    <dbReference type="NCBI Taxonomy" id="172040"/>
    <lineage>
        <taxon>Bacteria</taxon>
        <taxon>Bacillati</taxon>
        <taxon>Actinomycetota</taxon>
        <taxon>Actinomycetes</taxon>
        <taxon>Micrococcales</taxon>
        <taxon>Micrococcaceae</taxon>
        <taxon>Arthrobacter</taxon>
    </lineage>
</organism>
<dbReference type="Pfam" id="PF09678">
    <property type="entry name" value="Caa3_CtaG"/>
    <property type="match status" value="1"/>
</dbReference>
<feature type="compositionally biased region" description="Low complexity" evidence="6">
    <location>
        <begin position="713"/>
        <end position="730"/>
    </location>
</feature>
<feature type="domain" description="Copper resistance protein D" evidence="8">
    <location>
        <begin position="256"/>
        <end position="368"/>
    </location>
</feature>
<feature type="transmembrane region" description="Helical" evidence="7">
    <location>
        <begin position="294"/>
        <end position="314"/>
    </location>
</feature>
<name>A0ABU1JDN8_9MICC</name>
<feature type="transmembrane region" description="Helical" evidence="7">
    <location>
        <begin position="263"/>
        <end position="282"/>
    </location>
</feature>
<evidence type="ECO:0000313" key="9">
    <source>
        <dbReference type="EMBL" id="MDR6270001.1"/>
    </source>
</evidence>
<gene>
    <name evidence="9" type="ORF">JOE69_002239</name>
</gene>
<keyword evidence="2" id="KW-1003">Cell membrane</keyword>
<feature type="transmembrane region" description="Helical" evidence="7">
    <location>
        <begin position="223"/>
        <end position="243"/>
    </location>
</feature>
<feature type="transmembrane region" description="Helical" evidence="7">
    <location>
        <begin position="593"/>
        <end position="622"/>
    </location>
</feature>
<dbReference type="InterPro" id="IPR008457">
    <property type="entry name" value="Cu-R_CopD_dom"/>
</dbReference>
<dbReference type="Pfam" id="PF05425">
    <property type="entry name" value="CopD"/>
    <property type="match status" value="1"/>
</dbReference>
<feature type="transmembrane region" description="Helical" evidence="7">
    <location>
        <begin position="191"/>
        <end position="211"/>
    </location>
</feature>
<dbReference type="Proteomes" id="UP001185069">
    <property type="component" value="Unassembled WGS sequence"/>
</dbReference>
<dbReference type="InterPro" id="IPR032694">
    <property type="entry name" value="CopC/D"/>
</dbReference>
<feature type="transmembrane region" description="Helical" evidence="7">
    <location>
        <begin position="166"/>
        <end position="184"/>
    </location>
</feature>
<feature type="transmembrane region" description="Helical" evidence="7">
    <location>
        <begin position="561"/>
        <end position="581"/>
    </location>
</feature>
<evidence type="ECO:0000256" key="2">
    <source>
        <dbReference type="ARBA" id="ARBA00022475"/>
    </source>
</evidence>
<keyword evidence="3 7" id="KW-0812">Transmembrane</keyword>
<feature type="transmembrane region" description="Helical" evidence="7">
    <location>
        <begin position="440"/>
        <end position="458"/>
    </location>
</feature>